<sequence length="77" mass="8269">MGKKIGKIIGAKKAKAKAAHELNDARDRTNAAEANMNDSLESRQDIINPYAGITDLSGLARDLTSQITNPFNNLTVS</sequence>
<accession>X0SXW1</accession>
<dbReference type="EMBL" id="BARS01005114">
    <property type="protein sequence ID" value="GAF68650.1"/>
    <property type="molecule type" value="Genomic_DNA"/>
</dbReference>
<organism evidence="1">
    <name type="scientific">marine sediment metagenome</name>
    <dbReference type="NCBI Taxonomy" id="412755"/>
    <lineage>
        <taxon>unclassified sequences</taxon>
        <taxon>metagenomes</taxon>
        <taxon>ecological metagenomes</taxon>
    </lineage>
</organism>
<gene>
    <name evidence="1" type="ORF">S01H1_10013</name>
</gene>
<protein>
    <submittedName>
        <fullName evidence="1">Uncharacterized protein</fullName>
    </submittedName>
</protein>
<evidence type="ECO:0000313" key="1">
    <source>
        <dbReference type="EMBL" id="GAF68650.1"/>
    </source>
</evidence>
<reference evidence="1" key="1">
    <citation type="journal article" date="2014" name="Front. Microbiol.">
        <title>High frequency of phylogenetically diverse reductive dehalogenase-homologous genes in deep subseafloor sedimentary metagenomes.</title>
        <authorList>
            <person name="Kawai M."/>
            <person name="Futagami T."/>
            <person name="Toyoda A."/>
            <person name="Takaki Y."/>
            <person name="Nishi S."/>
            <person name="Hori S."/>
            <person name="Arai W."/>
            <person name="Tsubouchi T."/>
            <person name="Morono Y."/>
            <person name="Uchiyama I."/>
            <person name="Ito T."/>
            <person name="Fujiyama A."/>
            <person name="Inagaki F."/>
            <person name="Takami H."/>
        </authorList>
    </citation>
    <scope>NUCLEOTIDE SEQUENCE</scope>
    <source>
        <strain evidence="1">Expedition CK06-06</strain>
    </source>
</reference>
<name>X0SXW1_9ZZZZ</name>
<comment type="caution">
    <text evidence="1">The sequence shown here is derived from an EMBL/GenBank/DDBJ whole genome shotgun (WGS) entry which is preliminary data.</text>
</comment>
<dbReference type="AlphaFoldDB" id="X0SXW1"/>
<feature type="non-terminal residue" evidence="1">
    <location>
        <position position="77"/>
    </location>
</feature>
<proteinExistence type="predicted"/>